<evidence type="ECO:0000256" key="2">
    <source>
        <dbReference type="SAM" id="Phobius"/>
    </source>
</evidence>
<evidence type="ECO:0000313" key="5">
    <source>
        <dbReference type="Proteomes" id="UP000188268"/>
    </source>
</evidence>
<feature type="compositionally biased region" description="Basic and acidic residues" evidence="1">
    <location>
        <begin position="548"/>
        <end position="561"/>
    </location>
</feature>
<feature type="transmembrane region" description="Helical" evidence="2">
    <location>
        <begin position="757"/>
        <end position="774"/>
    </location>
</feature>
<dbReference type="OrthoDB" id="1913335at2759"/>
<keyword evidence="2" id="KW-1133">Transmembrane helix</keyword>
<feature type="domain" description="DUF4218" evidence="3">
    <location>
        <begin position="97"/>
        <end position="209"/>
    </location>
</feature>
<keyword evidence="5" id="KW-1185">Reference proteome</keyword>
<evidence type="ECO:0000313" key="4">
    <source>
        <dbReference type="EMBL" id="OMO94184.1"/>
    </source>
</evidence>
<feature type="region of interest" description="Disordered" evidence="1">
    <location>
        <begin position="715"/>
        <end position="734"/>
    </location>
</feature>
<keyword evidence="2" id="KW-0472">Membrane</keyword>
<reference evidence="4 5" key="1">
    <citation type="submission" date="2013-09" db="EMBL/GenBank/DDBJ databases">
        <title>Corchorus capsularis genome sequencing.</title>
        <authorList>
            <person name="Alam M."/>
            <person name="Haque M.S."/>
            <person name="Islam M.S."/>
            <person name="Emdad E.M."/>
            <person name="Islam M.M."/>
            <person name="Ahmed B."/>
            <person name="Halim A."/>
            <person name="Hossen Q.M.M."/>
            <person name="Hossain M.Z."/>
            <person name="Ahmed R."/>
            <person name="Khan M.M."/>
            <person name="Islam R."/>
            <person name="Rashid M.M."/>
            <person name="Khan S.A."/>
            <person name="Rahman M.S."/>
            <person name="Alam M."/>
        </authorList>
    </citation>
    <scope>NUCLEOTIDE SEQUENCE [LARGE SCALE GENOMIC DNA]</scope>
    <source>
        <strain evidence="5">cv. CVL-1</strain>
        <tissue evidence="4">Whole seedling</tissue>
    </source>
</reference>
<dbReference type="PANTHER" id="PTHR48258">
    <property type="entry name" value="DUF4218 DOMAIN-CONTAINING PROTEIN-RELATED"/>
    <property type="match status" value="1"/>
</dbReference>
<feature type="region of interest" description="Disordered" evidence="1">
    <location>
        <begin position="489"/>
        <end position="561"/>
    </location>
</feature>
<evidence type="ECO:0000259" key="3">
    <source>
        <dbReference type="Pfam" id="PF13960"/>
    </source>
</evidence>
<dbReference type="Gramene" id="OMO94184">
    <property type="protein sequence ID" value="OMO94184"/>
    <property type="gene ID" value="CCACVL1_06116"/>
</dbReference>
<feature type="region of interest" description="Disordered" evidence="1">
    <location>
        <begin position="203"/>
        <end position="222"/>
    </location>
</feature>
<gene>
    <name evidence="4" type="ORF">CCACVL1_06116</name>
</gene>
<protein>
    <submittedName>
        <fullName evidence="4">Transposon, En/Spm-like protein</fullName>
    </submittedName>
</protein>
<feature type="compositionally biased region" description="Low complexity" evidence="1">
    <location>
        <begin position="496"/>
        <end position="527"/>
    </location>
</feature>
<accession>A0A1R3JH62</accession>
<dbReference type="Proteomes" id="UP000188268">
    <property type="component" value="Unassembled WGS sequence"/>
</dbReference>
<name>A0A1R3JH62_COCAP</name>
<comment type="caution">
    <text evidence="4">The sequence shown here is derived from an EMBL/GenBank/DDBJ whole genome shotgun (WGS) entry which is preliminary data.</text>
</comment>
<dbReference type="Pfam" id="PF13960">
    <property type="entry name" value="DUF4218"/>
    <property type="match status" value="1"/>
</dbReference>
<organism evidence="4 5">
    <name type="scientific">Corchorus capsularis</name>
    <name type="common">Jute</name>
    <dbReference type="NCBI Taxonomy" id="210143"/>
    <lineage>
        <taxon>Eukaryota</taxon>
        <taxon>Viridiplantae</taxon>
        <taxon>Streptophyta</taxon>
        <taxon>Embryophyta</taxon>
        <taxon>Tracheophyta</taxon>
        <taxon>Spermatophyta</taxon>
        <taxon>Magnoliopsida</taxon>
        <taxon>eudicotyledons</taxon>
        <taxon>Gunneridae</taxon>
        <taxon>Pentapetalae</taxon>
        <taxon>rosids</taxon>
        <taxon>malvids</taxon>
        <taxon>Malvales</taxon>
        <taxon>Malvaceae</taxon>
        <taxon>Grewioideae</taxon>
        <taxon>Apeibeae</taxon>
        <taxon>Corchorus</taxon>
    </lineage>
</organism>
<sequence>MRATTLWTINDFPVYANLSGWSTKETYACLSCGYDTSLEWLQHSGKFCYMGHRRWLEPGHRYRKDKQSFDGTEELRSTPLHPSGHEVLRKLEKLNDLCSKVFCESYLELLESRATSILCEMEKIFPPAFFTVMVHLIIHLAYEAKVAGLVIYRRMYTIERFLLTLKFYMGNRACPEGSIAEGYLANECLTFCSRYLEGAETSFNRPNRNEEGSSSDVDDEDEPLFKCVGRPLGRKRKKGFNVKKRKRVLRLTLDSQTLAQIMKRQNCSRRLTPYELQKKQSESFNGWFRKHVALFDEQQSPIIIDRLKWLARGPFDIPRRYTGYITNEFRFHTKSRNKWLKTQNSGIVVTTKVASYASLRDVQPVERKLIQIEVVRKVIKFGFTLVNFSHLVHTGTNLTHDPLILASQAKKLSKELEMHDTEVDDPNSGSMWVRSKVNDGMNVTAVLENEQVAEDPIDEHIGDDIFLTFGNQHKFGYIRMVKRKRYSTIKRNRTASSQSEQQSSPSECQPPGQVSKQQEIPLQPLEQESTEQDIPLQPQDTETSAADTLREHEQVTSTNDKDGQIVVNVNAHLIPVGEAACKLTRFVGTIVRSAEYAPLTYTTWSKISNNRKEEIWKEIKSKFAFLKLDSSEFVDEETIGRIKTWALEDMYSRVHKTHFLALAAHWKTDKAKTEEANGVQPSGADVYVRSRTRKDGSIVNVKASNVMAVDAVSAPEISPNKNNPSSESTHQPSPNEGFGIGFMSSALFDYQTLTLCPMLYLMLVLALLCADFALL</sequence>
<dbReference type="EMBL" id="AWWV01007925">
    <property type="protein sequence ID" value="OMO94184.1"/>
    <property type="molecule type" value="Genomic_DNA"/>
</dbReference>
<feature type="compositionally biased region" description="Polar residues" evidence="1">
    <location>
        <begin position="719"/>
        <end position="734"/>
    </location>
</feature>
<dbReference type="PANTHER" id="PTHR48258:SF15">
    <property type="entry name" value="OS02G0543900 PROTEIN"/>
    <property type="match status" value="1"/>
</dbReference>
<dbReference type="InterPro" id="IPR004242">
    <property type="entry name" value="Transposase_21"/>
</dbReference>
<evidence type="ECO:0000256" key="1">
    <source>
        <dbReference type="SAM" id="MobiDB-lite"/>
    </source>
</evidence>
<dbReference type="Pfam" id="PF02992">
    <property type="entry name" value="Transposase_21"/>
    <property type="match status" value="1"/>
</dbReference>
<dbReference type="AlphaFoldDB" id="A0A1R3JH62"/>
<keyword evidence="2" id="KW-0812">Transmembrane</keyword>
<proteinExistence type="predicted"/>
<dbReference type="InterPro" id="IPR025452">
    <property type="entry name" value="DUF4218"/>
</dbReference>